<keyword evidence="2" id="KW-0812">Transmembrane</keyword>
<keyword evidence="2" id="KW-1133">Transmembrane helix</keyword>
<accession>A0ABS1CRD4</accession>
<name>A0ABS1CRD4_9PROT</name>
<proteinExistence type="predicted"/>
<keyword evidence="2" id="KW-0472">Membrane</keyword>
<reference evidence="3 4" key="1">
    <citation type="journal article" date="2020" name="Microorganisms">
        <title>Osmotic Adaptation and Compatible Solute Biosynthesis of Phototrophic Bacteria as Revealed from Genome Analyses.</title>
        <authorList>
            <person name="Imhoff J.F."/>
            <person name="Rahn T."/>
            <person name="Kunzel S."/>
            <person name="Keller A."/>
            <person name="Neulinger S.C."/>
        </authorList>
    </citation>
    <scope>NUCLEOTIDE SEQUENCE [LARGE SCALE GENOMIC DNA]</scope>
    <source>
        <strain evidence="3 4">DSM 15382</strain>
    </source>
</reference>
<comment type="caution">
    <text evidence="3">The sequence shown here is derived from an EMBL/GenBank/DDBJ whole genome shotgun (WGS) entry which is preliminary data.</text>
</comment>
<evidence type="ECO:0000256" key="1">
    <source>
        <dbReference type="SAM" id="MobiDB-lite"/>
    </source>
</evidence>
<keyword evidence="4" id="KW-1185">Reference proteome</keyword>
<evidence type="ECO:0000313" key="4">
    <source>
        <dbReference type="Proteomes" id="UP000697995"/>
    </source>
</evidence>
<dbReference type="RefSeq" id="WP_133217858.1">
    <property type="nucleotide sequence ID" value="NZ_NRSG01000004.1"/>
</dbReference>
<sequence length="280" mass="29192">MSRRCTCARLLAALGADPRLRTLPLAARALWLLIAEAALATGGVLPFSGSARVSLLVAAPETEIETQLETLIAEGLLVREGDGLAVPLLADVAPAVASSRANGARGGRPRRGETPEQARLRRSQGSMVLPLPGGAGNPAKPGAETPDHDDDGQSSSSSSPSPTARVEPALALAREVAEMAGMDPARSAWSAREVQGWLQAGATPGLVRATVADVMTRARGVPSTLRYFTQEVERAVREGQRFAPAAAADTPQARWAAAFAEHCDRGGDPLRFPKPEAFAA</sequence>
<feature type="region of interest" description="Disordered" evidence="1">
    <location>
        <begin position="98"/>
        <end position="166"/>
    </location>
</feature>
<organism evidence="3 4">
    <name type="scientific">Paracraurococcus ruber</name>
    <dbReference type="NCBI Taxonomy" id="77675"/>
    <lineage>
        <taxon>Bacteria</taxon>
        <taxon>Pseudomonadati</taxon>
        <taxon>Pseudomonadota</taxon>
        <taxon>Alphaproteobacteria</taxon>
        <taxon>Acetobacterales</taxon>
        <taxon>Roseomonadaceae</taxon>
        <taxon>Paracraurococcus</taxon>
    </lineage>
</organism>
<dbReference type="Proteomes" id="UP000697995">
    <property type="component" value="Unassembled WGS sequence"/>
</dbReference>
<dbReference type="EMBL" id="NRSG01000004">
    <property type="protein sequence ID" value="MBK1656857.1"/>
    <property type="molecule type" value="Genomic_DNA"/>
</dbReference>
<gene>
    <name evidence="3" type="ORF">CKO45_01275</name>
</gene>
<evidence type="ECO:0000256" key="2">
    <source>
        <dbReference type="SAM" id="Phobius"/>
    </source>
</evidence>
<feature type="compositionally biased region" description="Basic and acidic residues" evidence="1">
    <location>
        <begin position="110"/>
        <end position="119"/>
    </location>
</feature>
<feature type="transmembrane region" description="Helical" evidence="2">
    <location>
        <begin position="25"/>
        <end position="47"/>
    </location>
</feature>
<protein>
    <submittedName>
        <fullName evidence="3">Uncharacterized protein</fullName>
    </submittedName>
</protein>
<evidence type="ECO:0000313" key="3">
    <source>
        <dbReference type="EMBL" id="MBK1656857.1"/>
    </source>
</evidence>